<dbReference type="GO" id="GO:0006886">
    <property type="term" value="P:intracellular protein transport"/>
    <property type="evidence" value="ECO:0007669"/>
    <property type="project" value="UniProtKB-UniRule"/>
</dbReference>
<evidence type="ECO:0000259" key="10">
    <source>
        <dbReference type="PROSITE" id="PS51072"/>
    </source>
</evidence>
<dbReference type="Proteomes" id="UP000355283">
    <property type="component" value="Unassembled WGS sequence"/>
</dbReference>
<dbReference type="SUPFAM" id="SSF64356">
    <property type="entry name" value="SNARE-like"/>
    <property type="match status" value="1"/>
</dbReference>
<evidence type="ECO:0000256" key="6">
    <source>
        <dbReference type="ARBA" id="ARBA00022927"/>
    </source>
</evidence>
<dbReference type="InterPro" id="IPR018240">
    <property type="entry name" value="Clathrin_mu_CS"/>
</dbReference>
<dbReference type="Gene3D" id="3.30.450.60">
    <property type="match status" value="1"/>
</dbReference>
<organism evidence="11 12">
    <name type="scientific">Nannochloropsis salina CCMP1776</name>
    <dbReference type="NCBI Taxonomy" id="1027361"/>
    <lineage>
        <taxon>Eukaryota</taxon>
        <taxon>Sar</taxon>
        <taxon>Stramenopiles</taxon>
        <taxon>Ochrophyta</taxon>
        <taxon>Eustigmatophyceae</taxon>
        <taxon>Eustigmatales</taxon>
        <taxon>Monodopsidaceae</taxon>
        <taxon>Microchloropsis</taxon>
        <taxon>Microchloropsis salina</taxon>
    </lineage>
</organism>
<accession>A0A4D9D2J2</accession>
<dbReference type="InterPro" id="IPR043532">
    <property type="entry name" value="AP2_Mu_N"/>
</dbReference>
<evidence type="ECO:0000256" key="2">
    <source>
        <dbReference type="ARBA" id="ARBA00004277"/>
    </source>
</evidence>
<dbReference type="InterPro" id="IPR011012">
    <property type="entry name" value="Longin-like_dom_sf"/>
</dbReference>
<protein>
    <recommendedName>
        <fullName evidence="10">MHD domain-containing protein</fullName>
    </recommendedName>
</protein>
<dbReference type="PROSITE" id="PS00991">
    <property type="entry name" value="CLAT_ADAPTOR_M_2"/>
    <property type="match status" value="1"/>
</dbReference>
<evidence type="ECO:0000313" key="11">
    <source>
        <dbReference type="EMBL" id="TFJ85204.1"/>
    </source>
</evidence>
<keyword evidence="8" id="KW-0168">Coated pit</keyword>
<evidence type="ECO:0000256" key="9">
    <source>
        <dbReference type="PIRNR" id="PIRNR005992"/>
    </source>
</evidence>
<evidence type="ECO:0000256" key="5">
    <source>
        <dbReference type="ARBA" id="ARBA00022583"/>
    </source>
</evidence>
<dbReference type="InterPro" id="IPR001392">
    <property type="entry name" value="Clathrin_mu"/>
</dbReference>
<comment type="caution">
    <text evidence="11">The sequence shown here is derived from an EMBL/GenBank/DDBJ whole genome shotgun (WGS) entry which is preliminary data.</text>
</comment>
<name>A0A4D9D2J2_9STRA</name>
<dbReference type="Pfam" id="PF00928">
    <property type="entry name" value="Adap_comp_sub"/>
    <property type="match status" value="2"/>
</dbReference>
<feature type="domain" description="MHD" evidence="10">
    <location>
        <begin position="171"/>
        <end position="463"/>
    </location>
</feature>
<dbReference type="Gene3D" id="2.60.40.1170">
    <property type="entry name" value="Mu homology domain, subdomain B"/>
    <property type="match status" value="2"/>
</dbReference>
<dbReference type="GO" id="GO:0006897">
    <property type="term" value="P:endocytosis"/>
    <property type="evidence" value="ECO:0007669"/>
    <property type="project" value="UniProtKB-KW"/>
</dbReference>
<dbReference type="InterPro" id="IPR028565">
    <property type="entry name" value="MHD"/>
</dbReference>
<dbReference type="InterPro" id="IPR036168">
    <property type="entry name" value="AP2_Mu_C_sf"/>
</dbReference>
<dbReference type="PROSITE" id="PS51072">
    <property type="entry name" value="MHD"/>
    <property type="match status" value="1"/>
</dbReference>
<sequence length="463" mass="52422">MISAIFLVNQKGEVVVNRLYRDDVSRSMVDTFRHKVIASKETGSQAPIKVIENATFLYIRHHHLYLVAVTRSNLNPALVFEFLFRMVRIFKAYFGEHFDESAVRNHFTLVYELLDETMDFGYPQNCAIEVLRQYINLGTVQAEMEQQEPTVLTSQITGQIDWRRDGIRYRKNEVYIDVLESVNILMSATGNVLHSDVTGQIVMKALLSGWPECKFGLNDKLIMDREAAGKASGAVTRRSAGVEIDDCTFHRCVRLGRFDADRTITFIPPDGEFELMRYRVTENVNLPFRLIPAIQEEGRNRVAVNVKVTANFSSKLFGQNVVIKVRRGQGLGGGEDDRREGEEEGSGLLAASNLVPRPSHPLLSLTYPPFLQVPVPPNTAKTHINVSTGRARFEPEHRALVWRIKRFPGGCEFMITADVTLMPSTSHKAWSRPPIQVEFQVPMFTSSGVHVRFLRVYDKSGCT</sequence>
<keyword evidence="3 9" id="KW-0813">Transport</keyword>
<keyword evidence="7" id="KW-0472">Membrane</keyword>
<dbReference type="GO" id="GO:0030131">
    <property type="term" value="C:clathrin adaptor complex"/>
    <property type="evidence" value="ECO:0007669"/>
    <property type="project" value="UniProtKB-UniRule"/>
</dbReference>
<dbReference type="Pfam" id="PF01217">
    <property type="entry name" value="Clat_adaptor_s"/>
    <property type="match status" value="1"/>
</dbReference>
<dbReference type="FunFam" id="3.30.450.60:FF:000002">
    <property type="entry name" value="AP-2 complex subunit mu, putative"/>
    <property type="match status" value="1"/>
</dbReference>
<evidence type="ECO:0000256" key="7">
    <source>
        <dbReference type="ARBA" id="ARBA00023136"/>
    </source>
</evidence>
<keyword evidence="5" id="KW-0254">Endocytosis</keyword>
<dbReference type="CDD" id="cd09251">
    <property type="entry name" value="AP-2_Mu2_Cterm"/>
    <property type="match status" value="1"/>
</dbReference>
<comment type="subcellular location">
    <subcellularLocation>
        <location evidence="1">Cell membrane</location>
    </subcellularLocation>
    <subcellularLocation>
        <location evidence="2">Membrane</location>
        <location evidence="2">Coated pit</location>
        <topology evidence="2">Peripheral membrane protein</topology>
        <orientation evidence="2">Cytoplasmic side</orientation>
    </subcellularLocation>
</comment>
<reference evidence="11 12" key="1">
    <citation type="submission" date="2019-01" db="EMBL/GenBank/DDBJ databases">
        <title>Nuclear Genome Assembly of the Microalgal Biofuel strain Nannochloropsis salina CCMP1776.</title>
        <authorList>
            <person name="Hovde B."/>
        </authorList>
    </citation>
    <scope>NUCLEOTIDE SEQUENCE [LARGE SCALE GENOMIC DNA]</scope>
    <source>
        <strain evidence="11 12">CCMP1776</strain>
    </source>
</reference>
<dbReference type="SUPFAM" id="SSF49447">
    <property type="entry name" value="Second domain of Mu2 adaptin subunit (ap50) of ap2 adaptor"/>
    <property type="match status" value="2"/>
</dbReference>
<dbReference type="InterPro" id="IPR022775">
    <property type="entry name" value="AP_mu_sigma_su"/>
</dbReference>
<dbReference type="InterPro" id="IPR050431">
    <property type="entry name" value="Adaptor_comp_med_subunit"/>
</dbReference>
<dbReference type="PRINTS" id="PR00314">
    <property type="entry name" value="CLATHRINADPT"/>
</dbReference>
<dbReference type="AlphaFoldDB" id="A0A4D9D2J2"/>
<keyword evidence="12" id="KW-1185">Reference proteome</keyword>
<dbReference type="PANTHER" id="PTHR10529">
    <property type="entry name" value="AP COMPLEX SUBUNIT MU"/>
    <property type="match status" value="1"/>
</dbReference>
<proteinExistence type="inferred from homology"/>
<evidence type="ECO:0000256" key="3">
    <source>
        <dbReference type="ARBA" id="ARBA00022448"/>
    </source>
</evidence>
<comment type="similarity">
    <text evidence="9">Belongs to the adaptor complexes medium subunit family.</text>
</comment>
<dbReference type="GO" id="GO:0005905">
    <property type="term" value="C:clathrin-coated pit"/>
    <property type="evidence" value="ECO:0007669"/>
    <property type="project" value="UniProtKB-KW"/>
</dbReference>
<gene>
    <name evidence="11" type="ORF">NSK_003627</name>
</gene>
<evidence type="ECO:0000256" key="8">
    <source>
        <dbReference type="ARBA" id="ARBA00023176"/>
    </source>
</evidence>
<evidence type="ECO:0000256" key="1">
    <source>
        <dbReference type="ARBA" id="ARBA00004236"/>
    </source>
</evidence>
<dbReference type="PIRSF" id="PIRSF005992">
    <property type="entry name" value="Clathrin_mu"/>
    <property type="match status" value="1"/>
</dbReference>
<dbReference type="CDD" id="cd14836">
    <property type="entry name" value="AP2_Mu_N"/>
    <property type="match status" value="1"/>
</dbReference>
<keyword evidence="6 9" id="KW-0653">Protein transport</keyword>
<keyword evidence="4" id="KW-1003">Cell membrane</keyword>
<evidence type="ECO:0000256" key="4">
    <source>
        <dbReference type="ARBA" id="ARBA00022475"/>
    </source>
</evidence>
<dbReference type="InterPro" id="IPR043512">
    <property type="entry name" value="Mu2_C"/>
</dbReference>
<dbReference type="GO" id="GO:0005886">
    <property type="term" value="C:plasma membrane"/>
    <property type="evidence" value="ECO:0007669"/>
    <property type="project" value="UniProtKB-SubCell"/>
</dbReference>
<dbReference type="OrthoDB" id="10259133at2759"/>
<evidence type="ECO:0000313" key="12">
    <source>
        <dbReference type="Proteomes" id="UP000355283"/>
    </source>
</evidence>
<dbReference type="EMBL" id="SDOX01000016">
    <property type="protein sequence ID" value="TFJ85204.1"/>
    <property type="molecule type" value="Genomic_DNA"/>
</dbReference>